<dbReference type="InterPro" id="IPR017441">
    <property type="entry name" value="Protein_kinase_ATP_BS"/>
</dbReference>
<dbReference type="PANTHER" id="PTHR44899">
    <property type="entry name" value="CAMK FAMILY PROTEIN KINASE"/>
    <property type="match status" value="1"/>
</dbReference>
<organism evidence="12 13">
    <name type="scientific">Streblomastix strix</name>
    <dbReference type="NCBI Taxonomy" id="222440"/>
    <lineage>
        <taxon>Eukaryota</taxon>
        <taxon>Metamonada</taxon>
        <taxon>Preaxostyla</taxon>
        <taxon>Oxymonadida</taxon>
        <taxon>Streblomastigidae</taxon>
        <taxon>Streblomastix</taxon>
    </lineage>
</organism>
<keyword evidence="5 10" id="KW-0547">Nucleotide-binding</keyword>
<evidence type="ECO:0000256" key="1">
    <source>
        <dbReference type="ARBA" id="ARBA00010886"/>
    </source>
</evidence>
<comment type="catalytic activity">
    <reaction evidence="9">
        <text>L-seryl-[protein] + ATP = O-phospho-L-seryl-[protein] + ADP + H(+)</text>
        <dbReference type="Rhea" id="RHEA:17989"/>
        <dbReference type="Rhea" id="RHEA-COMP:9863"/>
        <dbReference type="Rhea" id="RHEA-COMP:11604"/>
        <dbReference type="ChEBI" id="CHEBI:15378"/>
        <dbReference type="ChEBI" id="CHEBI:29999"/>
        <dbReference type="ChEBI" id="CHEBI:30616"/>
        <dbReference type="ChEBI" id="CHEBI:83421"/>
        <dbReference type="ChEBI" id="CHEBI:456216"/>
        <dbReference type="EC" id="2.7.11.1"/>
    </reaction>
</comment>
<evidence type="ECO:0000313" key="13">
    <source>
        <dbReference type="Proteomes" id="UP000324800"/>
    </source>
</evidence>
<dbReference type="EMBL" id="SNRW01015667">
    <property type="protein sequence ID" value="KAA6370159.1"/>
    <property type="molecule type" value="Genomic_DNA"/>
</dbReference>
<dbReference type="Pfam" id="PF00069">
    <property type="entry name" value="Pkinase"/>
    <property type="match status" value="1"/>
</dbReference>
<evidence type="ECO:0000256" key="2">
    <source>
        <dbReference type="ARBA" id="ARBA00012513"/>
    </source>
</evidence>
<keyword evidence="4" id="KW-0808">Transferase</keyword>
<keyword evidence="3" id="KW-0723">Serine/threonine-protein kinase</keyword>
<dbReference type="OrthoDB" id="248923at2759"/>
<evidence type="ECO:0000256" key="7">
    <source>
        <dbReference type="ARBA" id="ARBA00022840"/>
    </source>
</evidence>
<dbReference type="InterPro" id="IPR011009">
    <property type="entry name" value="Kinase-like_dom_sf"/>
</dbReference>
<evidence type="ECO:0000256" key="6">
    <source>
        <dbReference type="ARBA" id="ARBA00022777"/>
    </source>
</evidence>
<evidence type="ECO:0000313" key="12">
    <source>
        <dbReference type="EMBL" id="KAA6370159.1"/>
    </source>
</evidence>
<evidence type="ECO:0000256" key="5">
    <source>
        <dbReference type="ARBA" id="ARBA00022741"/>
    </source>
</evidence>
<evidence type="ECO:0000256" key="8">
    <source>
        <dbReference type="ARBA" id="ARBA00047899"/>
    </source>
</evidence>
<dbReference type="EC" id="2.7.11.1" evidence="2"/>
<reference evidence="12 13" key="1">
    <citation type="submission" date="2019-03" db="EMBL/GenBank/DDBJ databases">
        <title>Single cell metagenomics reveals metabolic interactions within the superorganism composed of flagellate Streblomastix strix and complex community of Bacteroidetes bacteria on its surface.</title>
        <authorList>
            <person name="Treitli S.C."/>
            <person name="Kolisko M."/>
            <person name="Husnik F."/>
            <person name="Keeling P."/>
            <person name="Hampl V."/>
        </authorList>
    </citation>
    <scope>NUCLEOTIDE SEQUENCE [LARGE SCALE GENOMIC DNA]</scope>
    <source>
        <strain evidence="12">ST1C</strain>
    </source>
</reference>
<dbReference type="AlphaFoldDB" id="A0A5J4UHX9"/>
<name>A0A5J4UHX9_9EUKA</name>
<accession>A0A5J4UHX9</accession>
<sequence>MPSLADNYIRQRVVGRGSFGAAVLVKHKQNGRIYIMKEINISNLPQKEKQESINEIRILAKLKHPNIVSYRESFVEKGMLYIVMDYADGVNISDRIKKQNRT</sequence>
<feature type="binding site" evidence="10">
    <location>
        <position position="37"/>
    </location>
    <ligand>
        <name>ATP</name>
        <dbReference type="ChEBI" id="CHEBI:30616"/>
    </ligand>
</feature>
<dbReference type="GO" id="GO:0005524">
    <property type="term" value="F:ATP binding"/>
    <property type="evidence" value="ECO:0007669"/>
    <property type="project" value="UniProtKB-UniRule"/>
</dbReference>
<comment type="catalytic activity">
    <reaction evidence="8">
        <text>L-threonyl-[protein] + ATP = O-phospho-L-threonyl-[protein] + ADP + H(+)</text>
        <dbReference type="Rhea" id="RHEA:46608"/>
        <dbReference type="Rhea" id="RHEA-COMP:11060"/>
        <dbReference type="Rhea" id="RHEA-COMP:11605"/>
        <dbReference type="ChEBI" id="CHEBI:15378"/>
        <dbReference type="ChEBI" id="CHEBI:30013"/>
        <dbReference type="ChEBI" id="CHEBI:30616"/>
        <dbReference type="ChEBI" id="CHEBI:61977"/>
        <dbReference type="ChEBI" id="CHEBI:456216"/>
        <dbReference type="EC" id="2.7.11.1"/>
    </reaction>
</comment>
<proteinExistence type="inferred from homology"/>
<dbReference type="FunFam" id="3.30.200.20:FF:000097">
    <property type="entry name" value="Probable serine/threonine-protein kinase nek1"/>
    <property type="match status" value="1"/>
</dbReference>
<feature type="non-terminal residue" evidence="12">
    <location>
        <position position="102"/>
    </location>
</feature>
<dbReference type="GO" id="GO:0004674">
    <property type="term" value="F:protein serine/threonine kinase activity"/>
    <property type="evidence" value="ECO:0007669"/>
    <property type="project" value="UniProtKB-KW"/>
</dbReference>
<keyword evidence="6 12" id="KW-0418">Kinase</keyword>
<feature type="domain" description="Protein kinase" evidence="11">
    <location>
        <begin position="8"/>
        <end position="102"/>
    </location>
</feature>
<evidence type="ECO:0000256" key="9">
    <source>
        <dbReference type="ARBA" id="ARBA00048679"/>
    </source>
</evidence>
<comment type="caution">
    <text evidence="12">The sequence shown here is derived from an EMBL/GenBank/DDBJ whole genome shotgun (WGS) entry which is preliminary data.</text>
</comment>
<evidence type="ECO:0000256" key="4">
    <source>
        <dbReference type="ARBA" id="ARBA00022679"/>
    </source>
</evidence>
<keyword evidence="7 10" id="KW-0067">ATP-binding</keyword>
<dbReference type="InterPro" id="IPR051131">
    <property type="entry name" value="NEK_Ser/Thr_kinase_NIMA"/>
</dbReference>
<dbReference type="InterPro" id="IPR000719">
    <property type="entry name" value="Prot_kinase_dom"/>
</dbReference>
<dbReference type="PROSITE" id="PS00107">
    <property type="entry name" value="PROTEIN_KINASE_ATP"/>
    <property type="match status" value="1"/>
</dbReference>
<dbReference type="PANTHER" id="PTHR44899:SF3">
    <property type="entry name" value="SERINE_THREONINE-PROTEIN KINASE NEK1"/>
    <property type="match status" value="1"/>
</dbReference>
<dbReference type="PROSITE" id="PS50011">
    <property type="entry name" value="PROTEIN_KINASE_DOM"/>
    <property type="match status" value="1"/>
</dbReference>
<protein>
    <recommendedName>
        <fullName evidence="2">non-specific serine/threonine protein kinase</fullName>
        <ecNumber evidence="2">2.7.11.1</ecNumber>
    </recommendedName>
</protein>
<evidence type="ECO:0000256" key="3">
    <source>
        <dbReference type="ARBA" id="ARBA00022527"/>
    </source>
</evidence>
<gene>
    <name evidence="12" type="ORF">EZS28_034315</name>
</gene>
<evidence type="ECO:0000256" key="10">
    <source>
        <dbReference type="PROSITE-ProRule" id="PRU10141"/>
    </source>
</evidence>
<dbReference type="Gene3D" id="3.30.200.20">
    <property type="entry name" value="Phosphorylase Kinase, domain 1"/>
    <property type="match status" value="1"/>
</dbReference>
<dbReference type="SUPFAM" id="SSF56112">
    <property type="entry name" value="Protein kinase-like (PK-like)"/>
    <property type="match status" value="1"/>
</dbReference>
<evidence type="ECO:0000259" key="11">
    <source>
        <dbReference type="PROSITE" id="PS50011"/>
    </source>
</evidence>
<dbReference type="Proteomes" id="UP000324800">
    <property type="component" value="Unassembled WGS sequence"/>
</dbReference>
<comment type="similarity">
    <text evidence="1">Belongs to the protein kinase superfamily. NEK Ser/Thr protein kinase family. NIMA subfamily.</text>
</comment>